<evidence type="ECO:0000313" key="3">
    <source>
        <dbReference type="Proteomes" id="UP000613512"/>
    </source>
</evidence>
<keyword evidence="1" id="KW-0472">Membrane</keyword>
<proteinExistence type="predicted"/>
<sequence>MTYFDRLKEIQKLQWELFIDYWYVHIGLIIVGLVIVIWWVLRK</sequence>
<dbReference type="RefSeq" id="WP_268237925.1">
    <property type="nucleotide sequence ID" value="NZ_BMEY01000012.1"/>
</dbReference>
<keyword evidence="1" id="KW-1133">Transmembrane helix</keyword>
<gene>
    <name evidence="2" type="ORF">GCM10008025_24960</name>
</gene>
<name>A0A916S2I3_9BACI</name>
<reference evidence="2" key="2">
    <citation type="submission" date="2020-09" db="EMBL/GenBank/DDBJ databases">
        <authorList>
            <person name="Sun Q."/>
            <person name="Zhou Y."/>
        </authorList>
    </citation>
    <scope>NUCLEOTIDE SEQUENCE</scope>
    <source>
        <strain evidence="2">CGMCC 1.12408</strain>
    </source>
</reference>
<keyword evidence="3" id="KW-1185">Reference proteome</keyword>
<dbReference type="EMBL" id="BMEY01000012">
    <property type="protein sequence ID" value="GGA80547.1"/>
    <property type="molecule type" value="Genomic_DNA"/>
</dbReference>
<organism evidence="2 3">
    <name type="scientific">Ornithinibacillus halotolerans</name>
    <dbReference type="NCBI Taxonomy" id="1274357"/>
    <lineage>
        <taxon>Bacteria</taxon>
        <taxon>Bacillati</taxon>
        <taxon>Bacillota</taxon>
        <taxon>Bacilli</taxon>
        <taxon>Bacillales</taxon>
        <taxon>Bacillaceae</taxon>
        <taxon>Ornithinibacillus</taxon>
    </lineage>
</organism>
<dbReference type="AlphaFoldDB" id="A0A916S2I3"/>
<protein>
    <submittedName>
        <fullName evidence="2">Uncharacterized protein</fullName>
    </submittedName>
</protein>
<comment type="caution">
    <text evidence="2">The sequence shown here is derived from an EMBL/GenBank/DDBJ whole genome shotgun (WGS) entry which is preliminary data.</text>
</comment>
<feature type="transmembrane region" description="Helical" evidence="1">
    <location>
        <begin position="21"/>
        <end position="41"/>
    </location>
</feature>
<accession>A0A916S2I3</accession>
<evidence type="ECO:0000313" key="2">
    <source>
        <dbReference type="EMBL" id="GGA80547.1"/>
    </source>
</evidence>
<keyword evidence="1" id="KW-0812">Transmembrane</keyword>
<reference evidence="2" key="1">
    <citation type="journal article" date="2014" name="Int. J. Syst. Evol. Microbiol.">
        <title>Complete genome sequence of Corynebacterium casei LMG S-19264T (=DSM 44701T), isolated from a smear-ripened cheese.</title>
        <authorList>
            <consortium name="US DOE Joint Genome Institute (JGI-PGF)"/>
            <person name="Walter F."/>
            <person name="Albersmeier A."/>
            <person name="Kalinowski J."/>
            <person name="Ruckert C."/>
        </authorList>
    </citation>
    <scope>NUCLEOTIDE SEQUENCE</scope>
    <source>
        <strain evidence="2">CGMCC 1.12408</strain>
    </source>
</reference>
<dbReference type="Proteomes" id="UP000613512">
    <property type="component" value="Unassembled WGS sequence"/>
</dbReference>
<evidence type="ECO:0000256" key="1">
    <source>
        <dbReference type="SAM" id="Phobius"/>
    </source>
</evidence>